<organism evidence="2 3">
    <name type="scientific">SAR86 cluster bacterium</name>
    <dbReference type="NCBI Taxonomy" id="2030880"/>
    <lineage>
        <taxon>Bacteria</taxon>
        <taxon>Pseudomonadati</taxon>
        <taxon>Pseudomonadota</taxon>
        <taxon>Gammaproteobacteria</taxon>
        <taxon>SAR86 cluster</taxon>
    </lineage>
</organism>
<accession>A0A2A5CF57</accession>
<evidence type="ECO:0000313" key="2">
    <source>
        <dbReference type="EMBL" id="PCJ42507.1"/>
    </source>
</evidence>
<dbReference type="AlphaFoldDB" id="A0A2A5CF57"/>
<comment type="caution">
    <text evidence="2">The sequence shown here is derived from an EMBL/GenBank/DDBJ whole genome shotgun (WGS) entry which is preliminary data.</text>
</comment>
<dbReference type="EMBL" id="NVWI01000002">
    <property type="protein sequence ID" value="PCJ42507.1"/>
    <property type="molecule type" value="Genomic_DNA"/>
</dbReference>
<dbReference type="Pfam" id="PF04168">
    <property type="entry name" value="Alpha-E"/>
    <property type="match status" value="1"/>
</dbReference>
<dbReference type="PANTHER" id="PTHR34595">
    <property type="entry name" value="BLR5612 PROTEIN"/>
    <property type="match status" value="1"/>
</dbReference>
<evidence type="ECO:0000259" key="1">
    <source>
        <dbReference type="Pfam" id="PF04168"/>
    </source>
</evidence>
<dbReference type="InterPro" id="IPR007296">
    <property type="entry name" value="DUF403"/>
</dbReference>
<dbReference type="PANTHER" id="PTHR34595:SF7">
    <property type="entry name" value="SLL1039 PROTEIN"/>
    <property type="match status" value="1"/>
</dbReference>
<feature type="domain" description="DUF403" evidence="1">
    <location>
        <begin position="1"/>
        <end position="312"/>
    </location>
</feature>
<gene>
    <name evidence="2" type="ORF">COA71_03065</name>
</gene>
<sequence>MLSSVAERVYWLGRYLERAENSARLLKVYSAMLFDLPRGSNLDWSTLIDLSGSHENYKEHYDNYDEKPVVNYLLSDAKNPTSIFACLVFARENARTCREVIPSEIWEQVNALYYTVKENINPRLGRANRYTLLEKVIADSQRIEGMFVSSMSHNQAYSFIELGRKLERADMTSRLVDVGSINLLPAFAGKTEKHLFIEPYENIIWINVLRCLGAFQAYRRQVHNRVSGNLVVRFLLQDEEFPRAIGFCLSALVENLDRLPNNDDVKRAVTRVKRITREVNVDSLLERGLLEFIDELQISIADIHEEISRVWFSPETIQESD</sequence>
<reference evidence="3" key="1">
    <citation type="submission" date="2017-08" db="EMBL/GenBank/DDBJ databases">
        <title>A dynamic microbial community with high functional redundancy inhabits the cold, oxic subseafloor aquifer.</title>
        <authorList>
            <person name="Tully B.J."/>
            <person name="Wheat C.G."/>
            <person name="Glazer B.T."/>
            <person name="Huber J.A."/>
        </authorList>
    </citation>
    <scope>NUCLEOTIDE SEQUENCE [LARGE SCALE GENOMIC DNA]</scope>
</reference>
<dbReference type="InterPro" id="IPR051680">
    <property type="entry name" value="ATP-dep_Glu-Cys_Ligase-2"/>
</dbReference>
<dbReference type="Proteomes" id="UP000228987">
    <property type="component" value="Unassembled WGS sequence"/>
</dbReference>
<name>A0A2A5CF57_9GAMM</name>
<proteinExistence type="predicted"/>
<evidence type="ECO:0000313" key="3">
    <source>
        <dbReference type="Proteomes" id="UP000228987"/>
    </source>
</evidence>
<protein>
    <recommendedName>
        <fullName evidence="1">DUF403 domain-containing protein</fullName>
    </recommendedName>
</protein>